<dbReference type="AlphaFoldDB" id="A0A9P7NAQ3"/>
<sequence>MLLSSRPLLSFLPFLLVLLVTSPTTATLDAVRIIQQIAPQSISCPPSNSDCRTARQAAPFIAHSLAHYRIYKPNLMAAVLALMAFESVDFQYKHNVSPGRPGQGTANMQMPNYNLLYAQQIPALRDKATRLCPSSTVEGQSPQTLNAILALVTPDEYNFGSGPWFLMTQCDPEVREALAKDADRGFGLYMKCVGVEVTEERRAYWQRAKEAFGVCASS</sequence>
<protein>
    <submittedName>
        <fullName evidence="2">Uncharacterized protein</fullName>
    </submittedName>
</protein>
<reference evidence="2" key="1">
    <citation type="journal article" date="2020" name="bioRxiv">
        <title>Whole genome comparisons of ergot fungi reveals the divergence and evolution of species within the genus Claviceps are the result of varying mechanisms driving genome evolution and host range expansion.</title>
        <authorList>
            <person name="Wyka S.A."/>
            <person name="Mondo S.J."/>
            <person name="Liu M."/>
            <person name="Dettman J."/>
            <person name="Nalam V."/>
            <person name="Broders K.D."/>
        </authorList>
    </citation>
    <scope>NUCLEOTIDE SEQUENCE</scope>
    <source>
        <strain evidence="2">CCC 602</strain>
    </source>
</reference>
<evidence type="ECO:0000313" key="2">
    <source>
        <dbReference type="EMBL" id="KAG6006766.1"/>
    </source>
</evidence>
<keyword evidence="3" id="KW-1185">Reference proteome</keyword>
<dbReference type="OrthoDB" id="2349272at2759"/>
<name>A0A9P7NAQ3_9HYPO</name>
<dbReference type="Proteomes" id="UP000748025">
    <property type="component" value="Unassembled WGS sequence"/>
</dbReference>
<evidence type="ECO:0000256" key="1">
    <source>
        <dbReference type="SAM" id="SignalP"/>
    </source>
</evidence>
<keyword evidence="1" id="KW-0732">Signal</keyword>
<organism evidence="2 3">
    <name type="scientific">Claviceps pusilla</name>
    <dbReference type="NCBI Taxonomy" id="123648"/>
    <lineage>
        <taxon>Eukaryota</taxon>
        <taxon>Fungi</taxon>
        <taxon>Dikarya</taxon>
        <taxon>Ascomycota</taxon>
        <taxon>Pezizomycotina</taxon>
        <taxon>Sordariomycetes</taxon>
        <taxon>Hypocreomycetidae</taxon>
        <taxon>Hypocreales</taxon>
        <taxon>Clavicipitaceae</taxon>
        <taxon>Claviceps</taxon>
    </lineage>
</organism>
<comment type="caution">
    <text evidence="2">The sequence shown here is derived from an EMBL/GenBank/DDBJ whole genome shotgun (WGS) entry which is preliminary data.</text>
</comment>
<evidence type="ECO:0000313" key="3">
    <source>
        <dbReference type="Proteomes" id="UP000748025"/>
    </source>
</evidence>
<proteinExistence type="predicted"/>
<gene>
    <name evidence="2" type="ORF">E4U43_000407</name>
</gene>
<feature type="signal peptide" evidence="1">
    <location>
        <begin position="1"/>
        <end position="26"/>
    </location>
</feature>
<feature type="chain" id="PRO_5040105754" evidence="1">
    <location>
        <begin position="27"/>
        <end position="218"/>
    </location>
</feature>
<dbReference type="EMBL" id="SRPW01001118">
    <property type="protein sequence ID" value="KAG6006766.1"/>
    <property type="molecule type" value="Genomic_DNA"/>
</dbReference>
<accession>A0A9P7NAQ3</accession>